<accession>A0AB40CKI8</accession>
<evidence type="ECO:0000313" key="12">
    <source>
        <dbReference type="RefSeq" id="XP_039140376.1"/>
    </source>
</evidence>
<evidence type="ECO:0000256" key="3">
    <source>
        <dbReference type="ARBA" id="ARBA00022523"/>
    </source>
</evidence>
<dbReference type="GO" id="GO:0048046">
    <property type="term" value="C:apoplast"/>
    <property type="evidence" value="ECO:0007669"/>
    <property type="project" value="UniProtKB-SubCell"/>
</dbReference>
<dbReference type="InterPro" id="IPR011051">
    <property type="entry name" value="RmlC_Cupin_sf"/>
</dbReference>
<feature type="binding site" evidence="8">
    <location>
        <position position="30"/>
    </location>
    <ligand>
        <name>Mn(2+)</name>
        <dbReference type="ChEBI" id="CHEBI:29035"/>
    </ligand>
</feature>
<keyword evidence="4 9" id="KW-0964">Secreted</keyword>
<evidence type="ECO:0000256" key="2">
    <source>
        <dbReference type="ARBA" id="ARBA00007456"/>
    </source>
</evidence>
<dbReference type="Proteomes" id="UP001515500">
    <property type="component" value="Chromosome 15"/>
</dbReference>
<dbReference type="InterPro" id="IPR006045">
    <property type="entry name" value="Cupin_1"/>
</dbReference>
<comment type="similarity">
    <text evidence="2 9">Belongs to the germin family.</text>
</comment>
<dbReference type="AlphaFoldDB" id="A0AB40CKI8"/>
<protein>
    <recommendedName>
        <fullName evidence="9">Germin-like protein</fullName>
    </recommendedName>
</protein>
<evidence type="ECO:0000256" key="5">
    <source>
        <dbReference type="ARBA" id="ARBA00022723"/>
    </source>
</evidence>
<dbReference type="SUPFAM" id="SSF51182">
    <property type="entry name" value="RmlC-like cupins"/>
    <property type="match status" value="1"/>
</dbReference>
<feature type="binding site" evidence="7">
    <location>
        <position position="30"/>
    </location>
    <ligand>
        <name>oxalate</name>
        <dbReference type="ChEBI" id="CHEBI:30623"/>
    </ligand>
</feature>
<evidence type="ECO:0000256" key="1">
    <source>
        <dbReference type="ARBA" id="ARBA00004271"/>
    </source>
</evidence>
<keyword evidence="5 7" id="KW-0479">Metal-binding</keyword>
<dbReference type="GO" id="GO:0030145">
    <property type="term" value="F:manganese ion binding"/>
    <property type="evidence" value="ECO:0007669"/>
    <property type="project" value="UniProtKB-UniRule"/>
</dbReference>
<gene>
    <name evidence="12" type="primary">LOC120277582</name>
</gene>
<name>A0AB40CKI8_DIOCR</name>
<evidence type="ECO:0000256" key="9">
    <source>
        <dbReference type="RuleBase" id="RU366015"/>
    </source>
</evidence>
<feature type="binding site" evidence="8">
    <location>
        <position position="69"/>
    </location>
    <ligand>
        <name>Mn(2+)</name>
        <dbReference type="ChEBI" id="CHEBI:29035"/>
    </ligand>
</feature>
<reference evidence="12" key="1">
    <citation type="submission" date="2025-08" db="UniProtKB">
        <authorList>
            <consortium name="RefSeq"/>
        </authorList>
    </citation>
    <scope>IDENTIFICATION</scope>
</reference>
<evidence type="ECO:0000256" key="6">
    <source>
        <dbReference type="ARBA" id="ARBA00023211"/>
    </source>
</evidence>
<dbReference type="InterPro" id="IPR001929">
    <property type="entry name" value="Germin"/>
</dbReference>
<evidence type="ECO:0000313" key="11">
    <source>
        <dbReference type="Proteomes" id="UP001515500"/>
    </source>
</evidence>
<dbReference type="SMART" id="SM00835">
    <property type="entry name" value="Cupin_1"/>
    <property type="match status" value="1"/>
</dbReference>
<evidence type="ECO:0000256" key="8">
    <source>
        <dbReference type="PIRSR" id="PIRSR601929-2"/>
    </source>
</evidence>
<feature type="domain" description="Cupin type-1" evidence="10">
    <location>
        <begin position="11"/>
        <end position="123"/>
    </location>
</feature>
<organism evidence="11 12">
    <name type="scientific">Dioscorea cayennensis subsp. rotundata</name>
    <name type="common">White Guinea yam</name>
    <name type="synonym">Dioscorea rotundata</name>
    <dbReference type="NCBI Taxonomy" id="55577"/>
    <lineage>
        <taxon>Eukaryota</taxon>
        <taxon>Viridiplantae</taxon>
        <taxon>Streptophyta</taxon>
        <taxon>Embryophyta</taxon>
        <taxon>Tracheophyta</taxon>
        <taxon>Spermatophyta</taxon>
        <taxon>Magnoliopsida</taxon>
        <taxon>Liliopsida</taxon>
        <taxon>Dioscoreales</taxon>
        <taxon>Dioscoreaceae</taxon>
        <taxon>Dioscorea</taxon>
    </lineage>
</organism>
<evidence type="ECO:0000259" key="10">
    <source>
        <dbReference type="SMART" id="SM00835"/>
    </source>
</evidence>
<evidence type="ECO:0000256" key="4">
    <source>
        <dbReference type="ARBA" id="ARBA00022525"/>
    </source>
</evidence>
<evidence type="ECO:0000256" key="7">
    <source>
        <dbReference type="PIRSR" id="PIRSR601929-1"/>
    </source>
</evidence>
<dbReference type="RefSeq" id="XP_039140376.1">
    <property type="nucleotide sequence ID" value="XM_039284442.1"/>
</dbReference>
<proteinExistence type="inferred from homology"/>
<dbReference type="PRINTS" id="PR00325">
    <property type="entry name" value="GERMIN"/>
</dbReference>
<dbReference type="GeneID" id="120277582"/>
<dbReference type="Gene3D" id="2.60.120.10">
    <property type="entry name" value="Jelly Rolls"/>
    <property type="match status" value="1"/>
</dbReference>
<dbReference type="Pfam" id="PF00190">
    <property type="entry name" value="Cupin_1"/>
    <property type="match status" value="1"/>
</dbReference>
<dbReference type="PANTHER" id="PTHR31238">
    <property type="entry name" value="GERMIN-LIKE PROTEIN SUBFAMILY 3 MEMBER 3"/>
    <property type="match status" value="1"/>
</dbReference>
<dbReference type="InterPro" id="IPR014710">
    <property type="entry name" value="RmlC-like_jellyroll"/>
</dbReference>
<sequence>MKNVKSDDFISGLAQEKDTTNTVGPNVTFELVFVSRGRLRLGSVVTDGIFFSKVVNAGEMFVIPRGLIHFQYNVGKKKVMAITAFNSQLPGVVVASNTLLGSKPVVPTEVLAKTFGVDDQLVNPIQSKFGN</sequence>
<keyword evidence="3 9" id="KW-0052">Apoplast</keyword>
<keyword evidence="11" id="KW-1185">Reference proteome</keyword>
<comment type="subcellular location">
    <subcellularLocation>
        <location evidence="1 9">Secreted</location>
        <location evidence="1 9">Extracellular space</location>
        <location evidence="1 9">Apoplast</location>
    </subcellularLocation>
</comment>
<keyword evidence="6 7" id="KW-0464">Manganese</keyword>